<keyword evidence="1" id="KW-0812">Transmembrane</keyword>
<protein>
    <submittedName>
        <fullName evidence="3">Uncharacterized protein (DUF58 family)</fullName>
    </submittedName>
</protein>
<dbReference type="OrthoDB" id="9778037at2"/>
<name>A0A2T0LHI4_9BACL</name>
<dbReference type="PANTHER" id="PTHR33608">
    <property type="entry name" value="BLL2464 PROTEIN"/>
    <property type="match status" value="1"/>
</dbReference>
<dbReference type="RefSeq" id="WP_106344179.1">
    <property type="nucleotide sequence ID" value="NZ_PVNE01000004.1"/>
</dbReference>
<dbReference type="Pfam" id="PF01882">
    <property type="entry name" value="DUF58"/>
    <property type="match status" value="1"/>
</dbReference>
<gene>
    <name evidence="3" type="ORF">CLV97_10425</name>
</gene>
<accession>A0A2T0LHI4</accession>
<feature type="domain" description="DUF58" evidence="2">
    <location>
        <begin position="214"/>
        <end position="386"/>
    </location>
</feature>
<evidence type="ECO:0000256" key="1">
    <source>
        <dbReference type="SAM" id="Phobius"/>
    </source>
</evidence>
<dbReference type="EMBL" id="PVNE01000004">
    <property type="protein sequence ID" value="PRX41785.1"/>
    <property type="molecule type" value="Genomic_DNA"/>
</dbReference>
<dbReference type="Proteomes" id="UP000237797">
    <property type="component" value="Unassembled WGS sequence"/>
</dbReference>
<dbReference type="SUPFAM" id="SSF53300">
    <property type="entry name" value="vWA-like"/>
    <property type="match status" value="1"/>
</dbReference>
<sequence length="453" mass="52006">MTSSKRSSVRSRFRDNAWLPGPLLIALFVVGIGVILLGAWMERGWMFFLLYNGSILLLALIDMAFLRGVSRVRVKRECGAVWELGMDHPVRVAVFNPLSFTLRLKIRDDYPEGFRVDRRTMEVTVPPGETAETVYSARPHRRGRHRFDRIHLRAVGPLRLAVRQRAFDATEERKVFPPLTEVRRIRSGVYRKALALNGPHSRRSWERGSDFSHTRDYVPGDEPRTINWMSSARRGRLVTNVYQPEQGQLIAILLDSGRVMGIREQGQTRLDRSLEAALGLSAIALDRGDQVSFLSFSNRINRWVPPGKGMGHLQQLIQASFDLEPDLSESDYRTALETLALRQKRRSLVVLFTDADNLIFSDELMQYLAVLKRRHLILTVSIRNPSLQRQAESWPVRGEEVFRKAVAQELKWEREERLSRLRRQGILVLDSPSDRLAPAVIHSYLEVKNRSAL</sequence>
<feature type="transmembrane region" description="Helical" evidence="1">
    <location>
        <begin position="21"/>
        <end position="41"/>
    </location>
</feature>
<dbReference type="InterPro" id="IPR036465">
    <property type="entry name" value="vWFA_dom_sf"/>
</dbReference>
<dbReference type="Gene3D" id="3.40.50.410">
    <property type="entry name" value="von Willebrand factor, type A domain"/>
    <property type="match status" value="1"/>
</dbReference>
<evidence type="ECO:0000259" key="2">
    <source>
        <dbReference type="Pfam" id="PF01882"/>
    </source>
</evidence>
<proteinExistence type="predicted"/>
<dbReference type="PANTHER" id="PTHR33608:SF3">
    <property type="entry name" value="SLR2013 PROTEIN"/>
    <property type="match status" value="1"/>
</dbReference>
<keyword evidence="4" id="KW-1185">Reference proteome</keyword>
<reference evidence="3 4" key="1">
    <citation type="submission" date="2018-03" db="EMBL/GenBank/DDBJ databases">
        <title>Genomic Encyclopedia of Archaeal and Bacterial Type Strains, Phase II (KMG-II): from individual species to whole genera.</title>
        <authorList>
            <person name="Goeker M."/>
        </authorList>
    </citation>
    <scope>NUCLEOTIDE SEQUENCE [LARGE SCALE GENOMIC DNA]</scope>
    <source>
        <strain evidence="3 4">DSM 44946</strain>
    </source>
</reference>
<evidence type="ECO:0000313" key="4">
    <source>
        <dbReference type="Proteomes" id="UP000237797"/>
    </source>
</evidence>
<evidence type="ECO:0000313" key="3">
    <source>
        <dbReference type="EMBL" id="PRX41785.1"/>
    </source>
</evidence>
<keyword evidence="1" id="KW-1133">Transmembrane helix</keyword>
<dbReference type="AlphaFoldDB" id="A0A2T0LHI4"/>
<feature type="transmembrane region" description="Helical" evidence="1">
    <location>
        <begin position="47"/>
        <end position="66"/>
    </location>
</feature>
<dbReference type="InterPro" id="IPR002881">
    <property type="entry name" value="DUF58"/>
</dbReference>
<dbReference type="CDD" id="cd00198">
    <property type="entry name" value="vWFA"/>
    <property type="match status" value="1"/>
</dbReference>
<organism evidence="3 4">
    <name type="scientific">Planifilum fimeticola</name>
    <dbReference type="NCBI Taxonomy" id="201975"/>
    <lineage>
        <taxon>Bacteria</taxon>
        <taxon>Bacillati</taxon>
        <taxon>Bacillota</taxon>
        <taxon>Bacilli</taxon>
        <taxon>Bacillales</taxon>
        <taxon>Thermoactinomycetaceae</taxon>
        <taxon>Planifilum</taxon>
    </lineage>
</organism>
<comment type="caution">
    <text evidence="3">The sequence shown here is derived from an EMBL/GenBank/DDBJ whole genome shotgun (WGS) entry which is preliminary data.</text>
</comment>
<keyword evidence="1" id="KW-0472">Membrane</keyword>